<dbReference type="VEuPathDB" id="FungiDB:LEMA_P084650.1"/>
<gene>
    <name evidence="1" type="ORF">LEMA_P084650.1</name>
</gene>
<name>E5A6I1_LEPMJ</name>
<dbReference type="HOGENOM" id="CLU_1315586_0_0_1"/>
<organism evidence="1 2">
    <name type="scientific">Leptosphaeria maculans (strain JN3 / isolate v23.1.3 / race Av1-4-5-6-7-8)</name>
    <name type="common">Blackleg fungus</name>
    <name type="synonym">Phoma lingam</name>
    <dbReference type="NCBI Taxonomy" id="985895"/>
    <lineage>
        <taxon>Eukaryota</taxon>
        <taxon>Fungi</taxon>
        <taxon>Dikarya</taxon>
        <taxon>Ascomycota</taxon>
        <taxon>Pezizomycotina</taxon>
        <taxon>Dothideomycetes</taxon>
        <taxon>Pleosporomycetidae</taxon>
        <taxon>Pleosporales</taxon>
        <taxon>Pleosporineae</taxon>
        <taxon>Leptosphaeriaceae</taxon>
        <taxon>Plenodomus</taxon>
        <taxon>Plenodomus lingam/Leptosphaeria maculans species complex</taxon>
    </lineage>
</organism>
<proteinExistence type="predicted"/>
<dbReference type="AlphaFoldDB" id="E5A6I1"/>
<keyword evidence="2" id="KW-1185">Reference proteome</keyword>
<evidence type="ECO:0000313" key="2">
    <source>
        <dbReference type="Proteomes" id="UP000002668"/>
    </source>
</evidence>
<reference evidence="2" key="1">
    <citation type="journal article" date="2011" name="Nat. Commun.">
        <title>Effector diversification within compartments of the Leptosphaeria maculans genome affected by Repeat-Induced Point mutations.</title>
        <authorList>
            <person name="Rouxel T."/>
            <person name="Grandaubert J."/>
            <person name="Hane J.K."/>
            <person name="Hoede C."/>
            <person name="van de Wouw A.P."/>
            <person name="Couloux A."/>
            <person name="Dominguez V."/>
            <person name="Anthouard V."/>
            <person name="Bally P."/>
            <person name="Bourras S."/>
            <person name="Cozijnsen A.J."/>
            <person name="Ciuffetti L.M."/>
            <person name="Degrave A."/>
            <person name="Dilmaghani A."/>
            <person name="Duret L."/>
            <person name="Fudal I."/>
            <person name="Goodwin S.B."/>
            <person name="Gout L."/>
            <person name="Glaser N."/>
            <person name="Linglin J."/>
            <person name="Kema G.H.J."/>
            <person name="Lapalu N."/>
            <person name="Lawrence C.B."/>
            <person name="May K."/>
            <person name="Meyer M."/>
            <person name="Ollivier B."/>
            <person name="Poulain J."/>
            <person name="Schoch C.L."/>
            <person name="Simon A."/>
            <person name="Spatafora J.W."/>
            <person name="Stachowiak A."/>
            <person name="Turgeon B.G."/>
            <person name="Tyler B.M."/>
            <person name="Vincent D."/>
            <person name="Weissenbach J."/>
            <person name="Amselem J."/>
            <person name="Quesneville H."/>
            <person name="Oliver R.P."/>
            <person name="Wincker P."/>
            <person name="Balesdent M.-H."/>
            <person name="Howlett B.J."/>
        </authorList>
    </citation>
    <scope>NUCLEOTIDE SEQUENCE [LARGE SCALE GENOMIC DNA]</scope>
    <source>
        <strain evidence="2">JN3 / isolate v23.1.3 / race Av1-4-5-6-7-8</strain>
    </source>
</reference>
<accession>E5A6I1</accession>
<sequence length="209" mass="22563">MHPFPLPVAPPAKQSRPYPREARKALHVGLGDGMVQYSTVLLPQHTAIFRHNATPPDDKMLGHFAHELRRHCAVNSAQMENISNTAVNQIPSGDICGSRVSGSDVSGSANLWLGSGGARWLWCSCADISIMSDLCRFGSVARAVVVESCFMVETVLCASMVAFGTCQVVALGKYQEAPCEKLGVCDDEPNFKGIRPCIHVMMVSALVSY</sequence>
<dbReference type="InParanoid" id="E5A6I1"/>
<protein>
    <submittedName>
        <fullName evidence="1">Uncharacterized protein</fullName>
    </submittedName>
</protein>
<dbReference type="EMBL" id="FP929135">
    <property type="protein sequence ID" value="CBX99226.1"/>
    <property type="molecule type" value="Genomic_DNA"/>
</dbReference>
<evidence type="ECO:0000313" key="1">
    <source>
        <dbReference type="EMBL" id="CBX99226.1"/>
    </source>
</evidence>
<dbReference type="Proteomes" id="UP000002668">
    <property type="component" value="Genome"/>
</dbReference>